<dbReference type="STRING" id="980251.GCA_001642875_05098"/>
<dbReference type="Pfam" id="PF00535">
    <property type="entry name" value="Glycos_transf_2"/>
    <property type="match status" value="1"/>
</dbReference>
<evidence type="ECO:0000313" key="6">
    <source>
        <dbReference type="Proteomes" id="UP000322214"/>
    </source>
</evidence>
<dbReference type="RefSeq" id="WP_075082894.1">
    <property type="nucleotide sequence ID" value="NZ_CP042912.1"/>
</dbReference>
<organism evidence="5 6">
    <name type="scientific">Mariniblastus fucicola</name>
    <dbReference type="NCBI Taxonomy" id="980251"/>
    <lineage>
        <taxon>Bacteria</taxon>
        <taxon>Pseudomonadati</taxon>
        <taxon>Planctomycetota</taxon>
        <taxon>Planctomycetia</taxon>
        <taxon>Pirellulales</taxon>
        <taxon>Pirellulaceae</taxon>
        <taxon>Mariniblastus</taxon>
    </lineage>
</organism>
<reference evidence="5 6" key="1">
    <citation type="submission" date="2019-08" db="EMBL/GenBank/DDBJ databases">
        <title>Deep-cultivation of Planctomycetes and their phenomic and genomic characterization uncovers novel biology.</title>
        <authorList>
            <person name="Wiegand S."/>
            <person name="Jogler M."/>
            <person name="Boedeker C."/>
            <person name="Pinto D."/>
            <person name="Vollmers J."/>
            <person name="Rivas-Marin E."/>
            <person name="Kohn T."/>
            <person name="Peeters S.H."/>
            <person name="Heuer A."/>
            <person name="Rast P."/>
            <person name="Oberbeckmann S."/>
            <person name="Bunk B."/>
            <person name="Jeske O."/>
            <person name="Meyerdierks A."/>
            <person name="Storesund J.E."/>
            <person name="Kallscheuer N."/>
            <person name="Luecker S."/>
            <person name="Lage O.M."/>
            <person name="Pohl T."/>
            <person name="Merkel B.J."/>
            <person name="Hornburger P."/>
            <person name="Mueller R.-W."/>
            <person name="Bruemmer F."/>
            <person name="Labrenz M."/>
            <person name="Spormann A.M."/>
            <person name="Op den Camp H."/>
            <person name="Overmann J."/>
            <person name="Amann R."/>
            <person name="Jetten M.S.M."/>
            <person name="Mascher T."/>
            <person name="Medema M.H."/>
            <person name="Devos D.P."/>
            <person name="Kaster A.-K."/>
            <person name="Ovreas L."/>
            <person name="Rohde M."/>
            <person name="Galperin M.Y."/>
            <person name="Jogler C."/>
        </authorList>
    </citation>
    <scope>NUCLEOTIDE SEQUENCE [LARGE SCALE GENOMIC DNA]</scope>
    <source>
        <strain evidence="5 6">FC18</strain>
    </source>
</reference>
<dbReference type="SUPFAM" id="SSF53448">
    <property type="entry name" value="Nucleotide-diphospho-sugar transferases"/>
    <property type="match status" value="1"/>
</dbReference>
<dbReference type="EC" id="2.4.1.54" evidence="5"/>
<protein>
    <submittedName>
        <fullName evidence="5">Undecaprenyl-phosphate mannosyltransferase</fullName>
        <ecNumber evidence="5">2.4.1.54</ecNumber>
    </submittedName>
</protein>
<evidence type="ECO:0000256" key="1">
    <source>
        <dbReference type="ARBA" id="ARBA00006739"/>
    </source>
</evidence>
<dbReference type="PANTHER" id="PTHR43179:SF12">
    <property type="entry name" value="GALACTOFURANOSYLTRANSFERASE GLFT2"/>
    <property type="match status" value="1"/>
</dbReference>
<name>A0A5B9P5N8_9BACT</name>
<gene>
    <name evidence="5" type="ORF">MFFC18_01390</name>
</gene>
<dbReference type="InterPro" id="IPR029044">
    <property type="entry name" value="Nucleotide-diphossugar_trans"/>
</dbReference>
<dbReference type="KEGG" id="mff:MFFC18_01390"/>
<dbReference type="AlphaFoldDB" id="A0A5B9P5N8"/>
<dbReference type="Proteomes" id="UP000322214">
    <property type="component" value="Chromosome"/>
</dbReference>
<dbReference type="Gene3D" id="3.90.550.10">
    <property type="entry name" value="Spore Coat Polysaccharide Biosynthesis Protein SpsA, Chain A"/>
    <property type="match status" value="1"/>
</dbReference>
<keyword evidence="6" id="KW-1185">Reference proteome</keyword>
<keyword evidence="3 5" id="KW-0808">Transferase</keyword>
<dbReference type="GO" id="GO:0047267">
    <property type="term" value="F:undecaprenyl-phosphate mannosyltransferase activity"/>
    <property type="evidence" value="ECO:0007669"/>
    <property type="project" value="UniProtKB-EC"/>
</dbReference>
<proteinExistence type="inferred from homology"/>
<evidence type="ECO:0000313" key="5">
    <source>
        <dbReference type="EMBL" id="QEG20292.1"/>
    </source>
</evidence>
<dbReference type="PANTHER" id="PTHR43179">
    <property type="entry name" value="RHAMNOSYLTRANSFERASE WBBL"/>
    <property type="match status" value="1"/>
</dbReference>
<evidence type="ECO:0000259" key="4">
    <source>
        <dbReference type="Pfam" id="PF00535"/>
    </source>
</evidence>
<comment type="similarity">
    <text evidence="1">Belongs to the glycosyltransferase 2 family.</text>
</comment>
<evidence type="ECO:0000256" key="2">
    <source>
        <dbReference type="ARBA" id="ARBA00022676"/>
    </source>
</evidence>
<accession>A0A5B9P5N8</accession>
<keyword evidence="2 5" id="KW-0328">Glycosyltransferase</keyword>
<dbReference type="EMBL" id="CP042912">
    <property type="protein sequence ID" value="QEG20292.1"/>
    <property type="molecule type" value="Genomic_DNA"/>
</dbReference>
<sequence length="334" mass="37798">MGSVSPDSELQSLSFSNRVLALVVTFNGEKYIRECLRRLLESELPTDVLVVDNNSSDQTTKIIADEFPEVHLYHSQRNLGFGRANNVGMRQFLNSDMSYLFLVNQDLYVEPDTIGELIKLMEGDSEIDISGPVQLDGTGENVDFMFRRYLARFTPTLLDDFLLNGKLEDFYPTRFINAAAWMMSKDCVRKLGVFDPLFPHYGEDTDYLNRARFHGSKVCVAPNVFVRHDRPQVRNVSGFRKKSNWHLVKNFIVLKDVNENIVSAIGRLHLKLVHRTAKELFVNRDIVGLLALMSASFRTVLALPKILRHRGVSSGSDGAFICNGSNDSNAEQSE</sequence>
<evidence type="ECO:0000256" key="3">
    <source>
        <dbReference type="ARBA" id="ARBA00022679"/>
    </source>
</evidence>
<feature type="domain" description="Glycosyltransferase 2-like" evidence="4">
    <location>
        <begin position="22"/>
        <end position="191"/>
    </location>
</feature>
<dbReference type="InterPro" id="IPR001173">
    <property type="entry name" value="Glyco_trans_2-like"/>
</dbReference>
<dbReference type="CDD" id="cd04186">
    <property type="entry name" value="GT_2_like_c"/>
    <property type="match status" value="1"/>
</dbReference>